<sequence>MGKWTLGSMGKISSKSIAFVLKLKKSKINFVTEQIGKRLKLLVKQKILVSQYPRNLAKTLQFVCQMFYLSTTKNRIKKA</sequence>
<evidence type="ECO:0000313" key="2">
    <source>
        <dbReference type="WBParaSite" id="nRc.2.0.1.t19846-RA"/>
    </source>
</evidence>
<name>A0A915J057_ROMCU</name>
<reference evidence="2" key="1">
    <citation type="submission" date="2022-11" db="UniProtKB">
        <authorList>
            <consortium name="WormBaseParasite"/>
        </authorList>
    </citation>
    <scope>IDENTIFICATION</scope>
</reference>
<dbReference type="WBParaSite" id="nRc.2.0.1.t19846-RA">
    <property type="protein sequence ID" value="nRc.2.0.1.t19846-RA"/>
    <property type="gene ID" value="nRc.2.0.1.g19846"/>
</dbReference>
<keyword evidence="1" id="KW-1185">Reference proteome</keyword>
<organism evidence="1 2">
    <name type="scientific">Romanomermis culicivorax</name>
    <name type="common">Nematode worm</name>
    <dbReference type="NCBI Taxonomy" id="13658"/>
    <lineage>
        <taxon>Eukaryota</taxon>
        <taxon>Metazoa</taxon>
        <taxon>Ecdysozoa</taxon>
        <taxon>Nematoda</taxon>
        <taxon>Enoplea</taxon>
        <taxon>Dorylaimia</taxon>
        <taxon>Mermithida</taxon>
        <taxon>Mermithoidea</taxon>
        <taxon>Mermithidae</taxon>
        <taxon>Romanomermis</taxon>
    </lineage>
</organism>
<dbReference type="AlphaFoldDB" id="A0A915J057"/>
<accession>A0A915J057</accession>
<dbReference type="Proteomes" id="UP000887565">
    <property type="component" value="Unplaced"/>
</dbReference>
<proteinExistence type="predicted"/>
<protein>
    <submittedName>
        <fullName evidence="2">Uncharacterized protein</fullName>
    </submittedName>
</protein>
<evidence type="ECO:0000313" key="1">
    <source>
        <dbReference type="Proteomes" id="UP000887565"/>
    </source>
</evidence>